<dbReference type="SMART" id="SM00225">
    <property type="entry name" value="BTB"/>
    <property type="match status" value="1"/>
</dbReference>
<protein>
    <submittedName>
        <fullName evidence="3">Uncharacterized protein</fullName>
    </submittedName>
</protein>
<reference evidence="3 4" key="1">
    <citation type="journal article" date="2022" name="Nat. Ecol. Evol.">
        <title>A masculinizing supergene underlies an exaggerated male reproductive morph in a spider.</title>
        <authorList>
            <person name="Hendrickx F."/>
            <person name="De Corte Z."/>
            <person name="Sonet G."/>
            <person name="Van Belleghem S.M."/>
            <person name="Kostlbacher S."/>
            <person name="Vangestel C."/>
        </authorList>
    </citation>
    <scope>NUCLEOTIDE SEQUENCE [LARGE SCALE GENOMIC DNA]</scope>
    <source>
        <strain evidence="3">W744_W776</strain>
    </source>
</reference>
<evidence type="ECO:0000313" key="4">
    <source>
        <dbReference type="Proteomes" id="UP000827092"/>
    </source>
</evidence>
<proteinExistence type="predicted"/>
<gene>
    <name evidence="3" type="ORF">JTE90_022936</name>
</gene>
<evidence type="ECO:0000259" key="2">
    <source>
        <dbReference type="PROSITE" id="PS50144"/>
    </source>
</evidence>
<feature type="domain" description="MATH" evidence="2">
    <location>
        <begin position="10"/>
        <end position="136"/>
    </location>
</feature>
<feature type="domain" description="BTB" evidence="1">
    <location>
        <begin position="377"/>
        <end position="444"/>
    </location>
</feature>
<dbReference type="InterPro" id="IPR002083">
    <property type="entry name" value="MATH/TRAF_dom"/>
</dbReference>
<sequence length="546" mass="61844">MNMAGGYEASATITWKIENFTLCPLKRNVSLESPSFHLGSLDKTEWQLILYPKGKADESIVCDLKRNDDQGPGTVRIRCKFSFVISPGVSELEFKSSSQGYTRQQSTSHTLGTFSELVKKKHVLLPGDVLTIRCRISEEKTDDPLVVPKATPALKALLDCLFDVKTDCSDIPAELYAMSGQQVLDIKRKMFPYIDEYSARTKFGVEKRKFTWPIRNIGLLGLGQKTSVPLACTSKKVPVFVLSLFFKGTEETAQIDIQKLTMKDSIPIYVVCRLAVLDAEGREHVSSEKEKHFDSLNQAEMWSFPTFFNRKDLKDSKCLPNDILQLSCSFNISFGAEPPVMEEYHFTTIKSETYTDPSDMGTMTRDLQSFYSEQKLFDVELNVNGKTLQAHKAVLCSRSPVFSAMFEYDTTEKNTDAIKIPDVDVKTMKRMLAFMYTDSLEHIDCGGTMLLYSAADKYQVLVLKRHCSSFLQSNIDTDNVFNILVLADMHQDEELKMAAEKFLFEPPYEALFSKQFERVIDCSSTLAHSTLQRWIAKLKSDMALNV</sequence>
<evidence type="ECO:0000313" key="3">
    <source>
        <dbReference type="EMBL" id="KAG8179758.1"/>
    </source>
</evidence>
<dbReference type="Pfam" id="PF00651">
    <property type="entry name" value="BTB"/>
    <property type="match status" value="1"/>
</dbReference>
<dbReference type="SUPFAM" id="SSF54695">
    <property type="entry name" value="POZ domain"/>
    <property type="match status" value="1"/>
</dbReference>
<dbReference type="GO" id="GO:0030163">
    <property type="term" value="P:protein catabolic process"/>
    <property type="evidence" value="ECO:0007669"/>
    <property type="project" value="UniProtKB-ARBA"/>
</dbReference>
<dbReference type="PROSITE" id="PS50097">
    <property type="entry name" value="BTB"/>
    <property type="match status" value="1"/>
</dbReference>
<dbReference type="InterPro" id="IPR000210">
    <property type="entry name" value="BTB/POZ_dom"/>
</dbReference>
<name>A0AAV6U7G1_9ARAC</name>
<dbReference type="InterPro" id="IPR008974">
    <property type="entry name" value="TRAF-like"/>
</dbReference>
<dbReference type="CDD" id="cd00121">
    <property type="entry name" value="MATH"/>
    <property type="match status" value="1"/>
</dbReference>
<organism evidence="3 4">
    <name type="scientific">Oedothorax gibbosus</name>
    <dbReference type="NCBI Taxonomy" id="931172"/>
    <lineage>
        <taxon>Eukaryota</taxon>
        <taxon>Metazoa</taxon>
        <taxon>Ecdysozoa</taxon>
        <taxon>Arthropoda</taxon>
        <taxon>Chelicerata</taxon>
        <taxon>Arachnida</taxon>
        <taxon>Araneae</taxon>
        <taxon>Araneomorphae</taxon>
        <taxon>Entelegynae</taxon>
        <taxon>Araneoidea</taxon>
        <taxon>Linyphiidae</taxon>
        <taxon>Erigoninae</taxon>
        <taxon>Oedothorax</taxon>
    </lineage>
</organism>
<dbReference type="AlphaFoldDB" id="A0AAV6U7G1"/>
<comment type="caution">
    <text evidence="3">The sequence shown here is derived from an EMBL/GenBank/DDBJ whole genome shotgun (WGS) entry which is preliminary data.</text>
</comment>
<keyword evidence="4" id="KW-1185">Reference proteome</keyword>
<dbReference type="PROSITE" id="PS50144">
    <property type="entry name" value="MATH"/>
    <property type="match status" value="1"/>
</dbReference>
<dbReference type="Gene3D" id="6.10.250.3030">
    <property type="match status" value="1"/>
</dbReference>
<dbReference type="SUPFAM" id="SSF49599">
    <property type="entry name" value="TRAF domain-like"/>
    <property type="match status" value="2"/>
</dbReference>
<dbReference type="Pfam" id="PF22486">
    <property type="entry name" value="MATH_2"/>
    <property type="match status" value="1"/>
</dbReference>
<accession>A0AAV6U7G1</accession>
<dbReference type="Gene3D" id="2.60.210.10">
    <property type="entry name" value="Apoptosis, Tumor Necrosis Factor Receptor Associated Protein 2, Chain A"/>
    <property type="match status" value="2"/>
</dbReference>
<evidence type="ECO:0000259" key="1">
    <source>
        <dbReference type="PROSITE" id="PS50097"/>
    </source>
</evidence>
<dbReference type="InterPro" id="IPR011333">
    <property type="entry name" value="SKP1/BTB/POZ_sf"/>
</dbReference>
<dbReference type="Proteomes" id="UP000827092">
    <property type="component" value="Unassembled WGS sequence"/>
</dbReference>
<dbReference type="EMBL" id="JAFNEN010000604">
    <property type="protein sequence ID" value="KAG8179758.1"/>
    <property type="molecule type" value="Genomic_DNA"/>
</dbReference>
<dbReference type="Gene3D" id="3.30.710.10">
    <property type="entry name" value="Potassium Channel Kv1.1, Chain A"/>
    <property type="match status" value="1"/>
</dbReference>
<dbReference type="PANTHER" id="PTHR24413">
    <property type="entry name" value="SPECKLE-TYPE POZ PROTEIN"/>
    <property type="match status" value="1"/>
</dbReference>